<protein>
    <recommendedName>
        <fullName evidence="3">Peptidase C39-like domain-containing protein</fullName>
    </recommendedName>
</protein>
<sequence length="817" mass="91602">MMKILRKGVILLVIFVAVVAGTSFLMNSQSTDNRSDMNDATLPEVMVKIGSTQANKMYGYRQQMQTDFMRESITPLDTTKKVSFEINPYADTVTGLAYEVRTSDGSKVMENRKIKNLTKEDNGCLSTEIEIGSDLRMNQEYSMQITLDTSEGEVYYYTRVVSRTQLNTEAYLQFVKDFSTKCLDKEQADTLTGYLEAEDISGGTNYNNISISSGLSNISWGSLSPKLYMEGVPLIDDINETTASITLDYQISAQDDEGKTEIYDVTEFYRMRYTETRIMLLDFKRSATKVFDPSQKVVSDAGLLLGVRDKNVTYASDSSGKIVAFEQDGDLWSYAPSSGKITRIFSFRKEEDNDSRYVRNEHDIKIIRVADNGDVDFVLYGYMNRGVHEGYSGVCVYHYNSDRNVVEEKVFIPSTESYEFLKEDLGTLTYVNKNNQLFLLFAQKLYQVDIETGTSQVLEEGIKQNHFVVSDTKAHAAWLIESGDDAGKIREIEFDSLKTRDISPESGKNLRALGFMNEDLVYGILSDEDILTDANGHETEGISTFRIESFKGKVKKEYRQDGLYITNVTVGSTMMEFELSAKSGNAYTVQKKDNIMNNKKASGSQIDVALITTNRAGTLIRLTMTQKPETDSPLLVCSKIESTEDSSVTLDTTVPQGELYYVYAYGSLDRIYTDPAAAVKRADAQTGVVLNRAQQYVWERGNKKTKLQMNIEDVPESIRTANWKKKELQDSLGDMGTVIDLTGCTLDNVLYEVSAQRPVIAKTGENSSVVIVGYDEYNTYLYDPATGQISPYGMNDSTALFESAGNVFLTYIENVIG</sequence>
<accession>A0A367G7U9</accession>
<name>A0A367G7U9_9FIRM</name>
<dbReference type="RefSeq" id="WP_114001492.1">
    <property type="nucleotide sequence ID" value="NZ_PSQG01000002.1"/>
</dbReference>
<evidence type="ECO:0008006" key="3">
    <source>
        <dbReference type="Google" id="ProtNLM"/>
    </source>
</evidence>
<dbReference type="Proteomes" id="UP000253208">
    <property type="component" value="Unassembled WGS sequence"/>
</dbReference>
<dbReference type="SUPFAM" id="SSF82171">
    <property type="entry name" value="DPP6 N-terminal domain-like"/>
    <property type="match status" value="1"/>
</dbReference>
<gene>
    <name evidence="1" type="ORF">C4886_01280</name>
</gene>
<dbReference type="AlphaFoldDB" id="A0A367G7U9"/>
<comment type="caution">
    <text evidence="1">The sequence shown here is derived from an EMBL/GenBank/DDBJ whole genome shotgun (WGS) entry which is preliminary data.</text>
</comment>
<proteinExistence type="predicted"/>
<reference evidence="1 2" key="1">
    <citation type="submission" date="2018-02" db="EMBL/GenBank/DDBJ databases">
        <title>Complete genome sequencing of Faecalibacterium prausnitzii strains isolated from the human gut.</title>
        <authorList>
            <person name="Fitzgerald B.C."/>
            <person name="Shkoporov A.N."/>
            <person name="Ross P.R."/>
            <person name="Hill C."/>
        </authorList>
    </citation>
    <scope>NUCLEOTIDE SEQUENCE [LARGE SCALE GENOMIC DNA]</scope>
    <source>
        <strain evidence="1 2">APC942/31-1</strain>
    </source>
</reference>
<organism evidence="1 2">
    <name type="scientific">Blautia obeum</name>
    <dbReference type="NCBI Taxonomy" id="40520"/>
    <lineage>
        <taxon>Bacteria</taxon>
        <taxon>Bacillati</taxon>
        <taxon>Bacillota</taxon>
        <taxon>Clostridia</taxon>
        <taxon>Lachnospirales</taxon>
        <taxon>Lachnospiraceae</taxon>
        <taxon>Blautia</taxon>
    </lineage>
</organism>
<evidence type="ECO:0000313" key="2">
    <source>
        <dbReference type="Proteomes" id="UP000253208"/>
    </source>
</evidence>
<evidence type="ECO:0000313" key="1">
    <source>
        <dbReference type="EMBL" id="RCH46031.1"/>
    </source>
</evidence>
<dbReference type="Gene3D" id="3.90.70.10">
    <property type="entry name" value="Cysteine proteinases"/>
    <property type="match status" value="1"/>
</dbReference>
<dbReference type="EMBL" id="PSQG01000002">
    <property type="protein sequence ID" value="RCH46031.1"/>
    <property type="molecule type" value="Genomic_DNA"/>
</dbReference>